<dbReference type="GO" id="GO:0030001">
    <property type="term" value="P:metal ion transport"/>
    <property type="evidence" value="ECO:0007669"/>
    <property type="project" value="InterPro"/>
</dbReference>
<evidence type="ECO:0000256" key="4">
    <source>
        <dbReference type="SAM" id="SignalP"/>
    </source>
</evidence>
<dbReference type="EMBL" id="SRSD01000005">
    <property type="protein sequence ID" value="KAA0891741.1"/>
    <property type="molecule type" value="Genomic_DNA"/>
</dbReference>
<comment type="caution">
    <text evidence="5">The sequence shown here is derived from an EMBL/GenBank/DDBJ whole genome shotgun (WGS) entry which is preliminary data.</text>
</comment>
<sequence length="306" mass="33899">MVVTSLRTITIVILWLTVLPFAASAADGPIRVVGTVSPLSDIVRKIGGRHVVVSTVLAPGMYPSEYVFREGYLAKMKGTELVIRIGEGGDPWSDRLIAAVGANVPVINAARQEDLAVANRFARSREPAVAGGPSIPQLYVWLDPRIVRDRIAPAVLRALVELRPARAADFKRNSRRFFFELSKMDNETGALLAQMPPKPFMAQTGAWSFLFNRYGLMPVEVVVPDERTEISAERMSRMIARGRLAGVHLIFRNHRPPTRPLTQIAKRIDAALVPLGVMGNEHPDMMNGSYLELMQVNIKKLLMAFH</sequence>
<dbReference type="PANTHER" id="PTHR42953:SF3">
    <property type="entry name" value="HIGH-AFFINITY ZINC UPTAKE SYSTEM PROTEIN ZNUA"/>
    <property type="match status" value="1"/>
</dbReference>
<gene>
    <name evidence="5" type="ORF">ET418_09895</name>
</gene>
<protein>
    <submittedName>
        <fullName evidence="5">Zinc ABC transporter substrate-binding protein</fullName>
    </submittedName>
</protein>
<reference evidence="5 6" key="1">
    <citation type="submission" date="2019-04" db="EMBL/GenBank/DDBJ databases">
        <title>Geobacter ruber sp. nov., ferric-reducing bacteria isolated from paddy soil.</title>
        <authorList>
            <person name="Xu Z."/>
            <person name="Masuda Y."/>
            <person name="Itoh H."/>
            <person name="Senoo K."/>
        </authorList>
    </citation>
    <scope>NUCLEOTIDE SEQUENCE [LARGE SCALE GENOMIC DNA]</scope>
    <source>
        <strain evidence="5 6">Red88</strain>
    </source>
</reference>
<organism evidence="5 6">
    <name type="scientific">Oryzomonas rubra</name>
    <dbReference type="NCBI Taxonomy" id="2509454"/>
    <lineage>
        <taxon>Bacteria</taxon>
        <taxon>Pseudomonadati</taxon>
        <taxon>Thermodesulfobacteriota</taxon>
        <taxon>Desulfuromonadia</taxon>
        <taxon>Geobacterales</taxon>
        <taxon>Geobacteraceae</taxon>
        <taxon>Oryzomonas</taxon>
    </lineage>
</organism>
<dbReference type="Proteomes" id="UP000324298">
    <property type="component" value="Unassembled WGS sequence"/>
</dbReference>
<dbReference type="InterPro" id="IPR006127">
    <property type="entry name" value="ZnuA-like"/>
</dbReference>
<dbReference type="RefSeq" id="WP_149307439.1">
    <property type="nucleotide sequence ID" value="NZ_SRSD01000005.1"/>
</dbReference>
<dbReference type="PANTHER" id="PTHR42953">
    <property type="entry name" value="HIGH-AFFINITY ZINC UPTAKE SYSTEM PROTEIN ZNUA-RELATED"/>
    <property type="match status" value="1"/>
</dbReference>
<evidence type="ECO:0000256" key="1">
    <source>
        <dbReference type="ARBA" id="ARBA00011028"/>
    </source>
</evidence>
<feature type="signal peptide" evidence="4">
    <location>
        <begin position="1"/>
        <end position="25"/>
    </location>
</feature>
<accession>A0A5A9XJB6</accession>
<feature type="chain" id="PRO_5023016030" evidence="4">
    <location>
        <begin position="26"/>
        <end position="306"/>
    </location>
</feature>
<keyword evidence="6" id="KW-1185">Reference proteome</keyword>
<keyword evidence="3 4" id="KW-0732">Signal</keyword>
<proteinExistence type="inferred from homology"/>
<evidence type="ECO:0000313" key="6">
    <source>
        <dbReference type="Proteomes" id="UP000324298"/>
    </source>
</evidence>
<dbReference type="Pfam" id="PF01297">
    <property type="entry name" value="ZnuA"/>
    <property type="match status" value="1"/>
</dbReference>
<dbReference type="GO" id="GO:0046872">
    <property type="term" value="F:metal ion binding"/>
    <property type="evidence" value="ECO:0007669"/>
    <property type="project" value="InterPro"/>
</dbReference>
<evidence type="ECO:0000256" key="3">
    <source>
        <dbReference type="ARBA" id="ARBA00022729"/>
    </source>
</evidence>
<evidence type="ECO:0000256" key="2">
    <source>
        <dbReference type="ARBA" id="ARBA00022448"/>
    </source>
</evidence>
<comment type="similarity">
    <text evidence="1">Belongs to the bacterial solute-binding protein 9 family.</text>
</comment>
<evidence type="ECO:0000313" key="5">
    <source>
        <dbReference type="EMBL" id="KAA0891741.1"/>
    </source>
</evidence>
<name>A0A5A9XJB6_9BACT</name>
<dbReference type="OrthoDB" id="9810636at2"/>
<dbReference type="SUPFAM" id="SSF53807">
    <property type="entry name" value="Helical backbone' metal receptor"/>
    <property type="match status" value="1"/>
</dbReference>
<dbReference type="AlphaFoldDB" id="A0A5A9XJB6"/>
<keyword evidence="2" id="KW-0813">Transport</keyword>
<dbReference type="Gene3D" id="3.40.50.1980">
    <property type="entry name" value="Nitrogenase molybdenum iron protein domain"/>
    <property type="match status" value="2"/>
</dbReference>
<dbReference type="InterPro" id="IPR050492">
    <property type="entry name" value="Bact_metal-bind_prot9"/>
</dbReference>